<reference evidence="1" key="1">
    <citation type="journal article" date="2023" name="Genome Biol. Evol.">
        <title>First Whole Genome Sequence and Flow Cytometry Genome Size Data for the Lichen-Forming Fungus Ramalina farinacea (Ascomycota).</title>
        <authorList>
            <person name="Llewellyn T."/>
            <person name="Mian S."/>
            <person name="Hill R."/>
            <person name="Leitch I.J."/>
            <person name="Gaya E."/>
        </authorList>
    </citation>
    <scope>NUCLEOTIDE SEQUENCE</scope>
    <source>
        <strain evidence="1">LIQ254RAFAR</strain>
    </source>
</reference>
<gene>
    <name evidence="1" type="ORF">OHK93_004307</name>
</gene>
<dbReference type="PANTHER" id="PTHR24148">
    <property type="entry name" value="ANKYRIN REPEAT DOMAIN-CONTAINING PROTEIN 39 HOMOLOG-RELATED"/>
    <property type="match status" value="1"/>
</dbReference>
<sequence length="364" mass="40099">MLFVEDANGARAKTLWQLLYYFRTSEASDPRDKIFAFLGLAEGQAGEQPLLADYGMTSHDLYANVGLRILQESQSLLILAQCTKKASHPQLPSWIPDWTASETSQAQPMEWCILFEHLFSAQGSIPASPMVPDGSLLMIQAIKVDTITATKILDVTTLPDIVALILDTFLASLSVRGSKIEKTSASRRWVHGLLPTEISDLMGQRVMRTAMGDVIISWSDLPIQKGVSLSTCQRFRDEDLNLLNEFLAQVKAGVDIETIVQNPNPLYSALFTSITIKQVQGNQLLVLDQYSVGLGPQEAQEGDEIWIMASSPVPIVLRPIESNASDGVAPDRLHQLIGHCYIDGIMDGEAAENYEEKLETVRVA</sequence>
<accession>A0AA43QGI8</accession>
<dbReference type="Proteomes" id="UP001161017">
    <property type="component" value="Unassembled WGS sequence"/>
</dbReference>
<dbReference type="Pfam" id="PF26639">
    <property type="entry name" value="Het-6_barrel"/>
    <property type="match status" value="1"/>
</dbReference>
<proteinExistence type="predicted"/>
<dbReference type="InterPro" id="IPR052895">
    <property type="entry name" value="HetReg/Transcr_Mod"/>
</dbReference>
<dbReference type="EMBL" id="JAPUFD010000002">
    <property type="protein sequence ID" value="MDI1486117.1"/>
    <property type="molecule type" value="Genomic_DNA"/>
</dbReference>
<organism evidence="1 2">
    <name type="scientific">Ramalina farinacea</name>
    <dbReference type="NCBI Taxonomy" id="258253"/>
    <lineage>
        <taxon>Eukaryota</taxon>
        <taxon>Fungi</taxon>
        <taxon>Dikarya</taxon>
        <taxon>Ascomycota</taxon>
        <taxon>Pezizomycotina</taxon>
        <taxon>Lecanoromycetes</taxon>
        <taxon>OSLEUM clade</taxon>
        <taxon>Lecanoromycetidae</taxon>
        <taxon>Lecanorales</taxon>
        <taxon>Lecanorineae</taxon>
        <taxon>Ramalinaceae</taxon>
        <taxon>Ramalina</taxon>
    </lineage>
</organism>
<evidence type="ECO:0000313" key="1">
    <source>
        <dbReference type="EMBL" id="MDI1486117.1"/>
    </source>
</evidence>
<name>A0AA43QGI8_9LECA</name>
<dbReference type="PANTHER" id="PTHR24148:SF73">
    <property type="entry name" value="HET DOMAIN PROTEIN (AFU_ORTHOLOGUE AFUA_8G01020)"/>
    <property type="match status" value="1"/>
</dbReference>
<evidence type="ECO:0000313" key="2">
    <source>
        <dbReference type="Proteomes" id="UP001161017"/>
    </source>
</evidence>
<protein>
    <submittedName>
        <fullName evidence="1">Uncharacterized protein</fullName>
    </submittedName>
</protein>
<comment type="caution">
    <text evidence="1">The sequence shown here is derived from an EMBL/GenBank/DDBJ whole genome shotgun (WGS) entry which is preliminary data.</text>
</comment>
<dbReference type="AlphaFoldDB" id="A0AA43QGI8"/>
<keyword evidence="2" id="KW-1185">Reference proteome</keyword>